<gene>
    <name evidence="3" type="ordered locus">GM21_2350</name>
</gene>
<evidence type="ECO:0000256" key="1">
    <source>
        <dbReference type="SAM" id="Phobius"/>
    </source>
</evidence>
<dbReference type="HOGENOM" id="CLU_143299_2_0_7"/>
<dbReference type="STRING" id="443144.GM21_2350"/>
<organism evidence="3">
    <name type="scientific">Geobacter sp. (strain M21)</name>
    <dbReference type="NCBI Taxonomy" id="443144"/>
    <lineage>
        <taxon>Bacteria</taxon>
        <taxon>Pseudomonadati</taxon>
        <taxon>Thermodesulfobacteriota</taxon>
        <taxon>Desulfuromonadia</taxon>
        <taxon>Geobacterales</taxon>
        <taxon>Geobacteraceae</taxon>
        <taxon>Geobacter</taxon>
    </lineage>
</organism>
<keyword evidence="1" id="KW-1133">Transmembrane helix</keyword>
<proteinExistence type="predicted"/>
<dbReference type="OrthoDB" id="9814329at2"/>
<dbReference type="InterPro" id="IPR007039">
    <property type="entry name" value="TrbC/VirB2"/>
</dbReference>
<reference evidence="3" key="1">
    <citation type="submission" date="2009-07" db="EMBL/GenBank/DDBJ databases">
        <title>Complete sequence of Geobacter sp. M21.</title>
        <authorList>
            <consortium name="US DOE Joint Genome Institute"/>
            <person name="Lucas S."/>
            <person name="Copeland A."/>
            <person name="Lapidus A."/>
            <person name="Glavina del Rio T."/>
            <person name="Dalin E."/>
            <person name="Tice H."/>
            <person name="Bruce D."/>
            <person name="Goodwin L."/>
            <person name="Pitluck S."/>
            <person name="Saunders E."/>
            <person name="Brettin T."/>
            <person name="Detter J.C."/>
            <person name="Han C."/>
            <person name="Larimer F."/>
            <person name="Land M."/>
            <person name="Hauser L."/>
            <person name="Kyrpides N."/>
            <person name="Ovchinnikova G."/>
            <person name="Lovley D."/>
        </authorList>
    </citation>
    <scope>NUCLEOTIDE SEQUENCE [LARGE SCALE GENOMIC DNA]</scope>
    <source>
        <strain evidence="3">M21</strain>
    </source>
</reference>
<protein>
    <submittedName>
        <fullName evidence="3">Conjugal transfer protein TrbC</fullName>
    </submittedName>
</protein>
<name>C6DZ90_GEOSM</name>
<sequence>MRTKEKVVGLWFALVVFLTTQPAFAGGSSMPWESPLNNILNSITGPVAKAGGVLAIVATGFGLAFSEGGGFMRKVVGVVFGLSITFSAGTFISDFLGYGGGAGF</sequence>
<dbReference type="KEGG" id="gem:GM21_2350"/>
<keyword evidence="1" id="KW-0472">Membrane</keyword>
<feature type="transmembrane region" description="Helical" evidence="1">
    <location>
        <begin position="78"/>
        <end position="98"/>
    </location>
</feature>
<keyword evidence="2" id="KW-0732">Signal</keyword>
<evidence type="ECO:0000256" key="2">
    <source>
        <dbReference type="SAM" id="SignalP"/>
    </source>
</evidence>
<accession>C6DZ90</accession>
<evidence type="ECO:0000313" key="3">
    <source>
        <dbReference type="EMBL" id="ACT18398.1"/>
    </source>
</evidence>
<dbReference type="eggNOG" id="COG3838">
    <property type="taxonomic scope" value="Bacteria"/>
</dbReference>
<feature type="transmembrane region" description="Helical" evidence="1">
    <location>
        <begin position="49"/>
        <end position="66"/>
    </location>
</feature>
<feature type="signal peptide" evidence="2">
    <location>
        <begin position="1"/>
        <end position="25"/>
    </location>
</feature>
<dbReference type="EMBL" id="CP001661">
    <property type="protein sequence ID" value="ACT18398.1"/>
    <property type="molecule type" value="Genomic_DNA"/>
</dbReference>
<feature type="chain" id="PRO_5002964363" evidence="2">
    <location>
        <begin position="26"/>
        <end position="104"/>
    </location>
</feature>
<dbReference type="AlphaFoldDB" id="C6DZ90"/>
<dbReference type="Pfam" id="PF04956">
    <property type="entry name" value="TrbC"/>
    <property type="match status" value="1"/>
</dbReference>
<keyword evidence="1" id="KW-0812">Transmembrane</keyword>